<feature type="compositionally biased region" description="Gly residues" evidence="1">
    <location>
        <begin position="1"/>
        <end position="11"/>
    </location>
</feature>
<dbReference type="EMBL" id="JACEEZ010007605">
    <property type="protein sequence ID" value="KAG0723879.1"/>
    <property type="molecule type" value="Genomic_DNA"/>
</dbReference>
<reference evidence="2" key="1">
    <citation type="submission" date="2020-07" db="EMBL/GenBank/DDBJ databases">
        <title>The High-quality genome of the commercially important snow crab, Chionoecetes opilio.</title>
        <authorList>
            <person name="Jeong J.-H."/>
            <person name="Ryu S."/>
        </authorList>
    </citation>
    <scope>NUCLEOTIDE SEQUENCE</scope>
    <source>
        <strain evidence="2">MADBK_172401_WGS</strain>
        <tissue evidence="2">Digestive gland</tissue>
    </source>
</reference>
<feature type="region of interest" description="Disordered" evidence="1">
    <location>
        <begin position="1"/>
        <end position="155"/>
    </location>
</feature>
<protein>
    <submittedName>
        <fullName evidence="2">Uncharacterized protein</fullName>
    </submittedName>
</protein>
<dbReference type="AlphaFoldDB" id="A0A8J4YIQ7"/>
<dbReference type="Proteomes" id="UP000770661">
    <property type="component" value="Unassembled WGS sequence"/>
</dbReference>
<evidence type="ECO:0000256" key="1">
    <source>
        <dbReference type="SAM" id="MobiDB-lite"/>
    </source>
</evidence>
<keyword evidence="3" id="KW-1185">Reference proteome</keyword>
<accession>A0A8J4YIQ7</accession>
<proteinExistence type="predicted"/>
<gene>
    <name evidence="2" type="ORF">GWK47_041766</name>
</gene>
<sequence>MCQGAAAGGDVCGEARHGPRRPHTGCLLPGVGGVPGPSALPAQPVQVHTRQSGQQEGPHRVPGEAPGAEPTTHGQASQDCRQAGEETQDSHGGVPGPRRIAHRQPPRFRQPGRDSHARALHLRVPQTDGDRSNPAETRHHFGGRSQTDGEREGATETLRITTTRFGGLKRPAKSAAAKRYQGAKHGSHYAFGKSHRDYSTYYTTYYYYF</sequence>
<organism evidence="2 3">
    <name type="scientific">Chionoecetes opilio</name>
    <name type="common">Atlantic snow crab</name>
    <name type="synonym">Cancer opilio</name>
    <dbReference type="NCBI Taxonomy" id="41210"/>
    <lineage>
        <taxon>Eukaryota</taxon>
        <taxon>Metazoa</taxon>
        <taxon>Ecdysozoa</taxon>
        <taxon>Arthropoda</taxon>
        <taxon>Crustacea</taxon>
        <taxon>Multicrustacea</taxon>
        <taxon>Malacostraca</taxon>
        <taxon>Eumalacostraca</taxon>
        <taxon>Eucarida</taxon>
        <taxon>Decapoda</taxon>
        <taxon>Pleocyemata</taxon>
        <taxon>Brachyura</taxon>
        <taxon>Eubrachyura</taxon>
        <taxon>Majoidea</taxon>
        <taxon>Majidae</taxon>
        <taxon>Chionoecetes</taxon>
    </lineage>
</organism>
<feature type="compositionally biased region" description="Basic and acidic residues" evidence="1">
    <location>
        <begin position="128"/>
        <end position="139"/>
    </location>
</feature>
<comment type="caution">
    <text evidence="2">The sequence shown here is derived from an EMBL/GenBank/DDBJ whole genome shotgun (WGS) entry which is preliminary data.</text>
</comment>
<name>A0A8J4YIQ7_CHIOP</name>
<evidence type="ECO:0000313" key="2">
    <source>
        <dbReference type="EMBL" id="KAG0723879.1"/>
    </source>
</evidence>
<evidence type="ECO:0000313" key="3">
    <source>
        <dbReference type="Proteomes" id="UP000770661"/>
    </source>
</evidence>
<feature type="compositionally biased region" description="Polar residues" evidence="1">
    <location>
        <begin position="46"/>
        <end position="55"/>
    </location>
</feature>